<name>A0A5B7WTY8_9MICC</name>
<sequence length="280" mass="30241">MSEEGSTRVGGNLKTSIKNAKEQVEGLKELVPQQLSDEAKLATTLLKDKGIRMGVAVGLAVGALVVLLLFVIAVVVTLVNVLAIWLPGWAAALIVAGFFLLVALILGLVGYRKIKKALPLTPDAAIRGIRHDIGVLKEGSEFDESSLDEPCKKKSKDDEHDKDGKDKEPKPPAPSADELILRTKRRRRQIQALRDNLEESMRGPKAKVDRARRMADQAGSTVSDAAAKARSFVLPSSTTGVQTDQERATQERMEKAKPFALIGAGALALVGVLRKLLRKS</sequence>
<dbReference type="RefSeq" id="WP_138925833.1">
    <property type="nucleotide sequence ID" value="NZ_CP034412.1"/>
</dbReference>
<feature type="compositionally biased region" description="Basic and acidic residues" evidence="1">
    <location>
        <begin position="149"/>
        <end position="170"/>
    </location>
</feature>
<dbReference type="Pfam" id="PF07332">
    <property type="entry name" value="Phage_holin_3_6"/>
    <property type="match status" value="1"/>
</dbReference>
<protein>
    <recommendedName>
        <fullName evidence="5">Phage holin family protein</fullName>
    </recommendedName>
</protein>
<reference evidence="3 4" key="1">
    <citation type="submission" date="2018-12" db="EMBL/GenBank/DDBJ databases">
        <title>Complete Genome Sequence of Glutamicibacter creatinolyticus strain LGCM259,isolated from an abscess of a 12-year-old mare in Italy.</title>
        <authorList>
            <person name="Santos R.G."/>
            <person name="Silva A.L."/>
            <person name="Seyffert N."/>
            <person name="Castro T.L.P."/>
            <person name="Attili A.R."/>
            <person name="Rifici C."/>
            <person name="Mazzullo G."/>
            <person name="Brenig B."/>
            <person name="Venanzi F."/>
            <person name="Azevedo V."/>
        </authorList>
    </citation>
    <scope>NUCLEOTIDE SEQUENCE [LARGE SCALE GENOMIC DNA]</scope>
    <source>
        <strain evidence="3 4">LGCM 259</strain>
    </source>
</reference>
<dbReference type="AlphaFoldDB" id="A0A5B7WTY8"/>
<evidence type="ECO:0000256" key="1">
    <source>
        <dbReference type="SAM" id="MobiDB-lite"/>
    </source>
</evidence>
<keyword evidence="2" id="KW-0812">Transmembrane</keyword>
<proteinExistence type="predicted"/>
<organism evidence="3 4">
    <name type="scientific">Glutamicibacter creatinolyticus</name>
    <dbReference type="NCBI Taxonomy" id="162496"/>
    <lineage>
        <taxon>Bacteria</taxon>
        <taxon>Bacillati</taxon>
        <taxon>Actinomycetota</taxon>
        <taxon>Actinomycetes</taxon>
        <taxon>Micrococcales</taxon>
        <taxon>Micrococcaceae</taxon>
        <taxon>Glutamicibacter</taxon>
    </lineage>
</organism>
<feature type="transmembrane region" description="Helical" evidence="2">
    <location>
        <begin position="55"/>
        <end position="83"/>
    </location>
</feature>
<keyword evidence="2" id="KW-1133">Transmembrane helix</keyword>
<feature type="compositionally biased region" description="Basic and acidic residues" evidence="1">
    <location>
        <begin position="195"/>
        <end position="215"/>
    </location>
</feature>
<feature type="transmembrane region" description="Helical" evidence="2">
    <location>
        <begin position="89"/>
        <end position="111"/>
    </location>
</feature>
<dbReference type="InterPro" id="IPR009937">
    <property type="entry name" value="Phage_holin_3_6"/>
</dbReference>
<keyword evidence="2" id="KW-0472">Membrane</keyword>
<dbReference type="KEGG" id="gcr:GcLGCM259_0756"/>
<dbReference type="Proteomes" id="UP000307000">
    <property type="component" value="Chromosome"/>
</dbReference>
<dbReference type="EMBL" id="CP034412">
    <property type="protein sequence ID" value="QCY46513.1"/>
    <property type="molecule type" value="Genomic_DNA"/>
</dbReference>
<evidence type="ECO:0000313" key="3">
    <source>
        <dbReference type="EMBL" id="QCY46513.1"/>
    </source>
</evidence>
<feature type="region of interest" description="Disordered" evidence="1">
    <location>
        <begin position="140"/>
        <end position="179"/>
    </location>
</feature>
<evidence type="ECO:0000313" key="4">
    <source>
        <dbReference type="Proteomes" id="UP000307000"/>
    </source>
</evidence>
<keyword evidence="4" id="KW-1185">Reference proteome</keyword>
<gene>
    <name evidence="3" type="ORF">GcLGCM259_0756</name>
</gene>
<evidence type="ECO:0000256" key="2">
    <source>
        <dbReference type="SAM" id="Phobius"/>
    </source>
</evidence>
<accession>A0A5B7WTY8</accession>
<feature type="region of interest" description="Disordered" evidence="1">
    <location>
        <begin position="193"/>
        <end position="226"/>
    </location>
</feature>
<evidence type="ECO:0008006" key="5">
    <source>
        <dbReference type="Google" id="ProtNLM"/>
    </source>
</evidence>